<feature type="compositionally biased region" description="Basic residues" evidence="1">
    <location>
        <begin position="10"/>
        <end position="21"/>
    </location>
</feature>
<organism evidence="2 3">
    <name type="scientific">Wolfiporia cocos (strain MD-104)</name>
    <name type="common">Brown rot fungus</name>
    <dbReference type="NCBI Taxonomy" id="742152"/>
    <lineage>
        <taxon>Eukaryota</taxon>
        <taxon>Fungi</taxon>
        <taxon>Dikarya</taxon>
        <taxon>Basidiomycota</taxon>
        <taxon>Agaricomycotina</taxon>
        <taxon>Agaricomycetes</taxon>
        <taxon>Polyporales</taxon>
        <taxon>Phaeolaceae</taxon>
        <taxon>Wolfiporia</taxon>
    </lineage>
</organism>
<evidence type="ECO:0000256" key="1">
    <source>
        <dbReference type="SAM" id="MobiDB-lite"/>
    </source>
</evidence>
<protein>
    <submittedName>
        <fullName evidence="2">Uncharacterized protein</fullName>
    </submittedName>
</protein>
<sequence length="213" mass="22638">MRASSWPLRRCARRSGRRAGAHARLDAARRRCASPPPPSPPHPRAHSRAGDGDGTAARQRPDRLWLWLWLWLWLPRRVPMPVPVSVPVSVCAGGPHTGADARSLVADTNIERMNSKNARVPSARGDEACVLFAAFAQNTRRTADAEQGRGGCRSIGAARQGTAADAAHHTAAKLLGCRQHAGTAAASSSPPLPRPHVVQIAHAGKGQGRAGRS</sequence>
<feature type="region of interest" description="Disordered" evidence="1">
    <location>
        <begin position="1"/>
        <end position="57"/>
    </location>
</feature>
<accession>A0A2H3JGV6</accession>
<dbReference type="Proteomes" id="UP000218811">
    <property type="component" value="Unassembled WGS sequence"/>
</dbReference>
<dbReference type="EMBL" id="KB467898">
    <property type="protein sequence ID" value="PCH36948.1"/>
    <property type="molecule type" value="Genomic_DNA"/>
</dbReference>
<proteinExistence type="predicted"/>
<dbReference type="AlphaFoldDB" id="A0A2H3JGV6"/>
<keyword evidence="3" id="KW-1185">Reference proteome</keyword>
<name>A0A2H3JGV6_WOLCO</name>
<reference evidence="2 3" key="1">
    <citation type="journal article" date="2012" name="Science">
        <title>The Paleozoic origin of enzymatic lignin decomposition reconstructed from 31 fungal genomes.</title>
        <authorList>
            <person name="Floudas D."/>
            <person name="Binder M."/>
            <person name="Riley R."/>
            <person name="Barry K."/>
            <person name="Blanchette R.A."/>
            <person name="Henrissat B."/>
            <person name="Martinez A.T."/>
            <person name="Otillar R."/>
            <person name="Spatafora J.W."/>
            <person name="Yadav J.S."/>
            <person name="Aerts A."/>
            <person name="Benoit I."/>
            <person name="Boyd A."/>
            <person name="Carlson A."/>
            <person name="Copeland A."/>
            <person name="Coutinho P.M."/>
            <person name="de Vries R.P."/>
            <person name="Ferreira P."/>
            <person name="Findley K."/>
            <person name="Foster B."/>
            <person name="Gaskell J."/>
            <person name="Glotzer D."/>
            <person name="Gorecki P."/>
            <person name="Heitman J."/>
            <person name="Hesse C."/>
            <person name="Hori C."/>
            <person name="Igarashi K."/>
            <person name="Jurgens J.A."/>
            <person name="Kallen N."/>
            <person name="Kersten P."/>
            <person name="Kohler A."/>
            <person name="Kuees U."/>
            <person name="Kumar T.K.A."/>
            <person name="Kuo A."/>
            <person name="LaButti K."/>
            <person name="Larrondo L.F."/>
            <person name="Lindquist E."/>
            <person name="Ling A."/>
            <person name="Lombard V."/>
            <person name="Lucas S."/>
            <person name="Lundell T."/>
            <person name="Martin R."/>
            <person name="McLaughlin D.J."/>
            <person name="Morgenstern I."/>
            <person name="Morin E."/>
            <person name="Murat C."/>
            <person name="Nagy L.G."/>
            <person name="Nolan M."/>
            <person name="Ohm R.A."/>
            <person name="Patyshakuliyeva A."/>
            <person name="Rokas A."/>
            <person name="Ruiz-Duenas F.J."/>
            <person name="Sabat G."/>
            <person name="Salamov A."/>
            <person name="Samejima M."/>
            <person name="Schmutz J."/>
            <person name="Slot J.C."/>
            <person name="St John F."/>
            <person name="Stenlid J."/>
            <person name="Sun H."/>
            <person name="Sun S."/>
            <person name="Syed K."/>
            <person name="Tsang A."/>
            <person name="Wiebenga A."/>
            <person name="Young D."/>
            <person name="Pisabarro A."/>
            <person name="Eastwood D.C."/>
            <person name="Martin F."/>
            <person name="Cullen D."/>
            <person name="Grigoriev I.V."/>
            <person name="Hibbett D.S."/>
        </authorList>
    </citation>
    <scope>NUCLEOTIDE SEQUENCE [LARGE SCALE GENOMIC DNA]</scope>
    <source>
        <strain evidence="2 3">MD-104</strain>
    </source>
</reference>
<evidence type="ECO:0000313" key="2">
    <source>
        <dbReference type="EMBL" id="PCH36948.1"/>
    </source>
</evidence>
<gene>
    <name evidence="2" type="ORF">WOLCODRAFT_167230</name>
</gene>
<evidence type="ECO:0000313" key="3">
    <source>
        <dbReference type="Proteomes" id="UP000218811"/>
    </source>
</evidence>